<reference evidence="1 2" key="1">
    <citation type="submission" date="2018-09" db="EMBL/GenBank/DDBJ databases">
        <title>Characterization of the phylogenetic diversity of five novel species belonging to the genus Bifidobacterium.</title>
        <authorList>
            <person name="Lugli G.A."/>
            <person name="Duranti S."/>
            <person name="Milani C."/>
        </authorList>
    </citation>
    <scope>NUCLEOTIDE SEQUENCE [LARGE SCALE GENOMIC DNA]</scope>
    <source>
        <strain evidence="1 2">2034B</strain>
    </source>
</reference>
<evidence type="ECO:0000313" key="2">
    <source>
        <dbReference type="Proteomes" id="UP000287533"/>
    </source>
</evidence>
<comment type="caution">
    <text evidence="1">The sequence shown here is derived from an EMBL/GenBank/DDBJ whole genome shotgun (WGS) entry which is preliminary data.</text>
</comment>
<evidence type="ECO:0000313" key="1">
    <source>
        <dbReference type="EMBL" id="RSX52941.1"/>
    </source>
</evidence>
<keyword evidence="2" id="KW-1185">Reference proteome</keyword>
<dbReference type="EMBL" id="QXGL01000004">
    <property type="protein sequence ID" value="RSX52941.1"/>
    <property type="molecule type" value="Genomic_DNA"/>
</dbReference>
<dbReference type="AlphaFoldDB" id="A0A430FJK9"/>
<name>A0A430FJK9_9BIFI</name>
<dbReference type="Proteomes" id="UP000287533">
    <property type="component" value="Unassembled WGS sequence"/>
</dbReference>
<protein>
    <submittedName>
        <fullName evidence="1">Uncharacterized protein</fullName>
    </submittedName>
</protein>
<gene>
    <name evidence="1" type="ORF">D2E25_1512</name>
</gene>
<accession>A0A430FJK9</accession>
<sequence length="53" mass="6456">MRVRQPRLPRLRELARVARLRERHHINRNHSAIASTIPPYTPTHKQYPYMLKQ</sequence>
<proteinExistence type="predicted"/>
<organism evidence="1 2">
    <name type="scientific">Bifidobacterium goeldii</name>
    <dbReference type="NCBI Taxonomy" id="2306975"/>
    <lineage>
        <taxon>Bacteria</taxon>
        <taxon>Bacillati</taxon>
        <taxon>Actinomycetota</taxon>
        <taxon>Actinomycetes</taxon>
        <taxon>Bifidobacteriales</taxon>
        <taxon>Bifidobacteriaceae</taxon>
        <taxon>Bifidobacterium</taxon>
    </lineage>
</organism>